<keyword evidence="11 18" id="KW-0863">Zinc-finger</keyword>
<dbReference type="GeneID" id="8236780"/>
<dbReference type="EMBL" id="DS235132">
    <property type="protein sequence ID" value="EEB12387.1"/>
    <property type="molecule type" value="Genomic_DNA"/>
</dbReference>
<dbReference type="FunCoup" id="E0VG81">
    <property type="interactions" value="1486"/>
</dbReference>
<dbReference type="SMART" id="SM00184">
    <property type="entry name" value="RING"/>
    <property type="match status" value="1"/>
</dbReference>
<dbReference type="PRINTS" id="PR00625">
    <property type="entry name" value="JDOMAIN"/>
</dbReference>
<dbReference type="SMART" id="SM00271">
    <property type="entry name" value="DnaJ"/>
    <property type="match status" value="1"/>
</dbReference>
<keyword evidence="24" id="KW-1185">Reference proteome</keyword>
<dbReference type="Proteomes" id="UP000009046">
    <property type="component" value="Unassembled WGS sequence"/>
</dbReference>
<dbReference type="InterPro" id="IPR017907">
    <property type="entry name" value="Znf_RING_CS"/>
</dbReference>
<dbReference type="STRING" id="121224.E0VG81"/>
<dbReference type="InterPro" id="IPR013083">
    <property type="entry name" value="Znf_RING/FYVE/PHD"/>
</dbReference>
<dbReference type="CDD" id="cd06257">
    <property type="entry name" value="DnaJ"/>
    <property type="match status" value="1"/>
</dbReference>
<dbReference type="AlphaFoldDB" id="E0VG81"/>
<dbReference type="InterPro" id="IPR036869">
    <property type="entry name" value="J_dom_sf"/>
</dbReference>
<comment type="catalytic activity">
    <reaction evidence="1">
        <text>S-ubiquitinyl-[E2 ubiquitin-conjugating enzyme]-L-cysteine + [acceptor protein]-L-lysine = [E2 ubiquitin-conjugating enzyme]-L-cysteine + N(6)-ubiquitinyl-[acceptor protein]-L-lysine.</text>
        <dbReference type="EC" id="2.3.2.27"/>
    </reaction>
</comment>
<sequence>MQLTESERAEILRAVQRDENFKEQLSQDSSELLQLICGIRKWIKYKDAVQTATKILYDSLTTMLNLQTLGEEFTGIVQVNNSRSALPDKYLQFLSIIFSNCGNHLINDFIESSSEMIKLSDDEQFFLLSKIQILKFLNVLKVFLPLIIKGHIAYFYMNGSFYHISKRLTGIKYALIRYWLKDKLSIFSFKLIGIVSFICVLLNFFFTLMNLKDFDVQKEDANVTKDSKEIITVTNKCPLCLNIRKNTSVTPCGHLFCWSCIISWLQSQAKCPLCRQSVQPSRVVFILLIANESVRWNHYKSLGLTPSASLTDIKTAYYRLSKIHHPDRNNGSATSAQKFRDIVSAYEVLSKSDSRKKYDKEIFQSSKYHLRSECKH</sequence>
<feature type="transmembrane region" description="Helical" evidence="19">
    <location>
        <begin position="187"/>
        <end position="208"/>
    </location>
</feature>
<evidence type="ECO:0000256" key="2">
    <source>
        <dbReference type="ARBA" id="ARBA00004585"/>
    </source>
</evidence>
<name>E0VG81_PEDHC</name>
<dbReference type="GO" id="GO:0005778">
    <property type="term" value="C:peroxisomal membrane"/>
    <property type="evidence" value="ECO:0007669"/>
    <property type="project" value="UniProtKB-SubCell"/>
</dbReference>
<evidence type="ECO:0000256" key="6">
    <source>
        <dbReference type="ARBA" id="ARBA00022448"/>
    </source>
</evidence>
<dbReference type="InParanoid" id="E0VG81"/>
<evidence type="ECO:0000256" key="10">
    <source>
        <dbReference type="ARBA" id="ARBA00022723"/>
    </source>
</evidence>
<dbReference type="PROSITE" id="PS50089">
    <property type="entry name" value="ZF_RING_2"/>
    <property type="match status" value="1"/>
</dbReference>
<dbReference type="eggNOG" id="KOG0317">
    <property type="taxonomic scope" value="Eukaryota"/>
</dbReference>
<evidence type="ECO:0000256" key="15">
    <source>
        <dbReference type="ARBA" id="ARBA00022989"/>
    </source>
</evidence>
<evidence type="ECO:0000256" key="4">
    <source>
        <dbReference type="ARBA" id="ARBA00008704"/>
    </source>
</evidence>
<dbReference type="InterPro" id="IPR025654">
    <property type="entry name" value="PEX2/10"/>
</dbReference>
<dbReference type="GO" id="GO:0016558">
    <property type="term" value="P:protein import into peroxisome matrix"/>
    <property type="evidence" value="ECO:0007669"/>
    <property type="project" value="InterPro"/>
</dbReference>
<proteinExistence type="inferred from homology"/>
<reference evidence="22" key="2">
    <citation type="submission" date="2007-04" db="EMBL/GenBank/DDBJ databases">
        <title>The genome of the human body louse.</title>
        <authorList>
            <consortium name="The Human Body Louse Genome Consortium"/>
            <person name="Kirkness E."/>
            <person name="Walenz B."/>
            <person name="Hass B."/>
            <person name="Bruggner R."/>
            <person name="Strausberg R."/>
        </authorList>
    </citation>
    <scope>NUCLEOTIDE SEQUENCE</scope>
    <source>
        <strain evidence="22">USDA</strain>
    </source>
</reference>
<gene>
    <name evidence="23" type="primary">8236780</name>
    <name evidence="22" type="ORF">Phum_PHUM175030</name>
</gene>
<dbReference type="EC" id="2.3.2.27" evidence="5"/>
<evidence type="ECO:0000259" key="20">
    <source>
        <dbReference type="PROSITE" id="PS50076"/>
    </source>
</evidence>
<feature type="transmembrane region" description="Helical" evidence="19">
    <location>
        <begin position="136"/>
        <end position="157"/>
    </location>
</feature>
<dbReference type="SUPFAM" id="SSF46565">
    <property type="entry name" value="Chaperone J-domain"/>
    <property type="match status" value="1"/>
</dbReference>
<evidence type="ECO:0000256" key="17">
    <source>
        <dbReference type="ARBA" id="ARBA00023140"/>
    </source>
</evidence>
<dbReference type="PANTHER" id="PTHR23350">
    <property type="entry name" value="PEROXISOME ASSEMBLY PROTEIN 10"/>
    <property type="match status" value="1"/>
</dbReference>
<dbReference type="CDD" id="cd16527">
    <property type="entry name" value="RING-HC_PEX10"/>
    <property type="match status" value="1"/>
</dbReference>
<protein>
    <recommendedName>
        <fullName evidence="5">RING-type E3 ubiquitin transferase</fullName>
        <ecNumber evidence="5">2.3.2.27</ecNumber>
    </recommendedName>
</protein>
<dbReference type="PROSITE" id="PS00518">
    <property type="entry name" value="ZF_RING_1"/>
    <property type="match status" value="1"/>
</dbReference>
<evidence type="ECO:0000259" key="21">
    <source>
        <dbReference type="PROSITE" id="PS50089"/>
    </source>
</evidence>
<keyword evidence="14" id="KW-0653">Protein transport</keyword>
<keyword evidence="15 19" id="KW-1133">Transmembrane helix</keyword>
<dbReference type="Pfam" id="PF13923">
    <property type="entry name" value="zf-C3HC4_2"/>
    <property type="match status" value="1"/>
</dbReference>
<accession>E0VG81</accession>
<dbReference type="HOGENOM" id="CLU_041707_1_0_1"/>
<evidence type="ECO:0000256" key="19">
    <source>
        <dbReference type="SAM" id="Phobius"/>
    </source>
</evidence>
<evidence type="ECO:0000313" key="24">
    <source>
        <dbReference type="Proteomes" id="UP000009046"/>
    </source>
</evidence>
<reference evidence="23" key="3">
    <citation type="submission" date="2020-05" db="UniProtKB">
        <authorList>
            <consortium name="EnsemblMetazoa"/>
        </authorList>
    </citation>
    <scope>IDENTIFICATION</scope>
    <source>
        <strain evidence="23">USDA</strain>
    </source>
</reference>
<keyword evidence="16 19" id="KW-0472">Membrane</keyword>
<dbReference type="InterPro" id="IPR001623">
    <property type="entry name" value="DnaJ_domain"/>
</dbReference>
<evidence type="ECO:0000256" key="8">
    <source>
        <dbReference type="ARBA" id="ARBA00022679"/>
    </source>
</evidence>
<dbReference type="KEGG" id="phu:Phum_PHUM175030"/>
<evidence type="ECO:0000256" key="12">
    <source>
        <dbReference type="ARBA" id="ARBA00022786"/>
    </source>
</evidence>
<evidence type="ECO:0000256" key="1">
    <source>
        <dbReference type="ARBA" id="ARBA00000900"/>
    </source>
</evidence>
<evidence type="ECO:0000313" key="23">
    <source>
        <dbReference type="EnsemblMetazoa" id="PHUM175030-PA"/>
    </source>
</evidence>
<dbReference type="EnsemblMetazoa" id="PHUM175030-RA">
    <property type="protein sequence ID" value="PHUM175030-PA"/>
    <property type="gene ID" value="PHUM175030"/>
</dbReference>
<keyword evidence="6" id="KW-0813">Transport</keyword>
<dbReference type="Pfam" id="PF04757">
    <property type="entry name" value="Pex2_Pex12"/>
    <property type="match status" value="1"/>
</dbReference>
<evidence type="ECO:0000256" key="18">
    <source>
        <dbReference type="PROSITE-ProRule" id="PRU00175"/>
    </source>
</evidence>
<dbReference type="Gene3D" id="1.10.287.110">
    <property type="entry name" value="DnaJ domain"/>
    <property type="match status" value="1"/>
</dbReference>
<keyword evidence="12" id="KW-0833">Ubl conjugation pathway</keyword>
<dbReference type="InterPro" id="IPR006845">
    <property type="entry name" value="Pex_N"/>
</dbReference>
<comment type="pathway">
    <text evidence="3">Protein modification; protein ubiquitination.</text>
</comment>
<comment type="similarity">
    <text evidence="4">Belongs to the pex2/pex10/pex12 family.</text>
</comment>
<dbReference type="GO" id="GO:0061630">
    <property type="term" value="F:ubiquitin protein ligase activity"/>
    <property type="evidence" value="ECO:0007669"/>
    <property type="project" value="UniProtKB-EC"/>
</dbReference>
<evidence type="ECO:0000256" key="3">
    <source>
        <dbReference type="ARBA" id="ARBA00004906"/>
    </source>
</evidence>
<dbReference type="OrthoDB" id="6270329at2759"/>
<dbReference type="GO" id="GO:0008270">
    <property type="term" value="F:zinc ion binding"/>
    <property type="evidence" value="ECO:0007669"/>
    <property type="project" value="UniProtKB-KW"/>
</dbReference>
<evidence type="ECO:0000256" key="9">
    <source>
        <dbReference type="ARBA" id="ARBA00022692"/>
    </source>
</evidence>
<dbReference type="Pfam" id="PF00226">
    <property type="entry name" value="DnaJ"/>
    <property type="match status" value="1"/>
</dbReference>
<dbReference type="VEuPathDB" id="VectorBase:PHUM175030"/>
<keyword evidence="9 19" id="KW-0812">Transmembrane</keyword>
<dbReference type="Gene3D" id="3.30.40.10">
    <property type="entry name" value="Zinc/RING finger domain, C3HC4 (zinc finger)"/>
    <property type="match status" value="1"/>
</dbReference>
<dbReference type="OMA" id="YCDVVQL"/>
<dbReference type="eggNOG" id="KOG0715">
    <property type="taxonomic scope" value="Eukaryota"/>
</dbReference>
<dbReference type="InterPro" id="IPR001841">
    <property type="entry name" value="Znf_RING"/>
</dbReference>
<evidence type="ECO:0000256" key="16">
    <source>
        <dbReference type="ARBA" id="ARBA00023136"/>
    </source>
</evidence>
<dbReference type="PROSITE" id="PS50076">
    <property type="entry name" value="DNAJ_2"/>
    <property type="match status" value="1"/>
</dbReference>
<evidence type="ECO:0000256" key="13">
    <source>
        <dbReference type="ARBA" id="ARBA00022833"/>
    </source>
</evidence>
<organism>
    <name type="scientific">Pediculus humanus subsp. corporis</name>
    <name type="common">Body louse</name>
    <dbReference type="NCBI Taxonomy" id="121224"/>
    <lineage>
        <taxon>Eukaryota</taxon>
        <taxon>Metazoa</taxon>
        <taxon>Ecdysozoa</taxon>
        <taxon>Arthropoda</taxon>
        <taxon>Hexapoda</taxon>
        <taxon>Insecta</taxon>
        <taxon>Pterygota</taxon>
        <taxon>Neoptera</taxon>
        <taxon>Paraneoptera</taxon>
        <taxon>Psocodea</taxon>
        <taxon>Troctomorpha</taxon>
        <taxon>Phthiraptera</taxon>
        <taxon>Anoplura</taxon>
        <taxon>Pediculidae</taxon>
        <taxon>Pediculus</taxon>
    </lineage>
</organism>
<dbReference type="CTD" id="8236780"/>
<keyword evidence="13" id="KW-0862">Zinc</keyword>
<evidence type="ECO:0000313" key="22">
    <source>
        <dbReference type="EMBL" id="EEB12387.1"/>
    </source>
</evidence>
<comment type="subcellular location">
    <subcellularLocation>
        <location evidence="2">Peroxisome membrane</location>
        <topology evidence="2">Multi-pass membrane protein</topology>
    </subcellularLocation>
</comment>
<dbReference type="RefSeq" id="XP_002425125.1">
    <property type="nucleotide sequence ID" value="XM_002425080.1"/>
</dbReference>
<evidence type="ECO:0000256" key="11">
    <source>
        <dbReference type="ARBA" id="ARBA00022771"/>
    </source>
</evidence>
<feature type="domain" description="RING-type" evidence="21">
    <location>
        <begin position="237"/>
        <end position="275"/>
    </location>
</feature>
<keyword evidence="17" id="KW-0576">Peroxisome</keyword>
<keyword evidence="10" id="KW-0479">Metal-binding</keyword>
<feature type="domain" description="J" evidence="20">
    <location>
        <begin position="297"/>
        <end position="362"/>
    </location>
</feature>
<dbReference type="SUPFAM" id="SSF57850">
    <property type="entry name" value="RING/U-box"/>
    <property type="match status" value="1"/>
</dbReference>
<reference evidence="22" key="1">
    <citation type="submission" date="2007-04" db="EMBL/GenBank/DDBJ databases">
        <title>Annotation of Pediculus humanus corporis strain USDA.</title>
        <authorList>
            <person name="Kirkness E."/>
            <person name="Hannick L."/>
            <person name="Hass B."/>
            <person name="Bruggner R."/>
            <person name="Lawson D."/>
            <person name="Bidwell S."/>
            <person name="Joardar V."/>
            <person name="Caler E."/>
            <person name="Walenz B."/>
            <person name="Inman J."/>
            <person name="Schobel S."/>
            <person name="Galinsky K."/>
            <person name="Amedeo P."/>
            <person name="Strausberg R."/>
        </authorList>
    </citation>
    <scope>NUCLEOTIDE SEQUENCE</scope>
    <source>
        <strain evidence="22">USDA</strain>
    </source>
</reference>
<keyword evidence="7" id="KW-0962">Peroxisome biogenesis</keyword>
<evidence type="ECO:0000256" key="14">
    <source>
        <dbReference type="ARBA" id="ARBA00022927"/>
    </source>
</evidence>
<keyword evidence="8" id="KW-0808">Transferase</keyword>
<evidence type="ECO:0000256" key="5">
    <source>
        <dbReference type="ARBA" id="ARBA00012483"/>
    </source>
</evidence>
<dbReference type="PANTHER" id="PTHR23350:SF0">
    <property type="entry name" value="PEROXISOME BIOGENESIS FACTOR 10"/>
    <property type="match status" value="1"/>
</dbReference>
<evidence type="ECO:0000256" key="7">
    <source>
        <dbReference type="ARBA" id="ARBA00022593"/>
    </source>
</evidence>
<dbReference type="EMBL" id="AAZO01002029">
    <property type="status" value="NOT_ANNOTATED_CDS"/>
    <property type="molecule type" value="Genomic_DNA"/>
</dbReference>